<dbReference type="OrthoDB" id="5594977at2759"/>
<evidence type="ECO:0000256" key="1">
    <source>
        <dbReference type="SAM" id="MobiDB-lite"/>
    </source>
</evidence>
<feature type="compositionally biased region" description="Low complexity" evidence="1">
    <location>
        <begin position="92"/>
        <end position="109"/>
    </location>
</feature>
<dbReference type="PANTHER" id="PTHR28265:SF1">
    <property type="entry name" value="MAINTENANCE OF TELOMERE CAPPING PROTEIN 1"/>
    <property type="match status" value="1"/>
</dbReference>
<feature type="region of interest" description="Disordered" evidence="1">
    <location>
        <begin position="385"/>
        <end position="413"/>
    </location>
</feature>
<dbReference type="InterPro" id="IPR018814">
    <property type="entry name" value="DUF5427"/>
</dbReference>
<organism evidence="2 3">
    <name type="scientific">Circinella minor</name>
    <dbReference type="NCBI Taxonomy" id="1195481"/>
    <lineage>
        <taxon>Eukaryota</taxon>
        <taxon>Fungi</taxon>
        <taxon>Fungi incertae sedis</taxon>
        <taxon>Mucoromycota</taxon>
        <taxon>Mucoromycotina</taxon>
        <taxon>Mucoromycetes</taxon>
        <taxon>Mucorales</taxon>
        <taxon>Lichtheimiaceae</taxon>
        <taxon>Circinella</taxon>
    </lineage>
</organism>
<dbReference type="Pfam" id="PF10310">
    <property type="entry name" value="DUF5427"/>
    <property type="match status" value="1"/>
</dbReference>
<evidence type="ECO:0000313" key="3">
    <source>
        <dbReference type="Proteomes" id="UP000646827"/>
    </source>
</evidence>
<sequence>MASQNPTDSNKTIDNENAQQKQQEAGESSLSEAEKFLESLNLGDAHPNESGNTDTTASSSTDHKDIMSFLDEISQYPNEEQQQSEKKKEKAPATTTTATETENTLSSTEQQASSGGGWMAWGNTLWNQASEAVKTTTEQINRSVESPAAKLLEDRVKNLQGYVNKENLGKLGSELRNLTHSILETVAPPISEHELVEVWLSHDMRGYVGLEALVYRAFARVMEQTESGHVVVRKIGDKEDEEDDQPRNLNICEGLLEGTKLAQANLEHLVKTHYKEPEARTEYSPQLGAVPVINCPVFLAIQPISMEDQVVFVLLLVDPTHQLNFKTYSQSMPLAWLDIPFEENEWVEDKMVEAIRLSVTTVAQDYVYTRMSGAKNELAKAVAAAAASNTEQPEKQQAKDEKKDEKDQQVKSA</sequence>
<feature type="compositionally biased region" description="Polar residues" evidence="1">
    <location>
        <begin position="1"/>
        <end position="31"/>
    </location>
</feature>
<evidence type="ECO:0008006" key="4">
    <source>
        <dbReference type="Google" id="ProtNLM"/>
    </source>
</evidence>
<evidence type="ECO:0000313" key="2">
    <source>
        <dbReference type="EMBL" id="KAG2221614.1"/>
    </source>
</evidence>
<feature type="region of interest" description="Disordered" evidence="1">
    <location>
        <begin position="1"/>
        <end position="116"/>
    </location>
</feature>
<reference evidence="2 3" key="1">
    <citation type="submission" date="2020-12" db="EMBL/GenBank/DDBJ databases">
        <title>Metabolic potential, ecology and presence of endohyphal bacteria is reflected in genomic diversity of Mucoromycotina.</title>
        <authorList>
            <person name="Muszewska A."/>
            <person name="Okrasinska A."/>
            <person name="Steczkiewicz K."/>
            <person name="Drgas O."/>
            <person name="Orlowska M."/>
            <person name="Perlinska-Lenart U."/>
            <person name="Aleksandrzak-Piekarczyk T."/>
            <person name="Szatraj K."/>
            <person name="Zielenkiewicz U."/>
            <person name="Pilsyk S."/>
            <person name="Malc E."/>
            <person name="Mieczkowski P."/>
            <person name="Kruszewska J.S."/>
            <person name="Biernat P."/>
            <person name="Pawlowska J."/>
        </authorList>
    </citation>
    <scope>NUCLEOTIDE SEQUENCE [LARGE SCALE GENOMIC DNA]</scope>
    <source>
        <strain evidence="2 3">CBS 142.35</strain>
    </source>
</reference>
<name>A0A8H7S2R0_9FUNG</name>
<protein>
    <recommendedName>
        <fullName evidence="4">Maintenance of telomere capping protein 1</fullName>
    </recommendedName>
</protein>
<proteinExistence type="predicted"/>
<feature type="compositionally biased region" description="Basic and acidic residues" evidence="1">
    <location>
        <begin position="392"/>
        <end position="413"/>
    </location>
</feature>
<dbReference type="AlphaFoldDB" id="A0A8H7S2R0"/>
<dbReference type="EMBL" id="JAEPRB010000104">
    <property type="protein sequence ID" value="KAG2221614.1"/>
    <property type="molecule type" value="Genomic_DNA"/>
</dbReference>
<accession>A0A8H7S2R0</accession>
<dbReference type="Proteomes" id="UP000646827">
    <property type="component" value="Unassembled WGS sequence"/>
</dbReference>
<feature type="compositionally biased region" description="Polar residues" evidence="1">
    <location>
        <begin position="49"/>
        <end position="60"/>
    </location>
</feature>
<dbReference type="PANTHER" id="PTHR28265">
    <property type="entry name" value="MAINTENANCE OF TELOMERE CAPPING PROTEIN 1"/>
    <property type="match status" value="1"/>
</dbReference>
<comment type="caution">
    <text evidence="2">The sequence shown here is derived from an EMBL/GenBank/DDBJ whole genome shotgun (WGS) entry which is preliminary data.</text>
</comment>
<keyword evidence="3" id="KW-1185">Reference proteome</keyword>
<gene>
    <name evidence="2" type="ORF">INT45_005188</name>
</gene>